<dbReference type="Proteomes" id="UP001174694">
    <property type="component" value="Unassembled WGS sequence"/>
</dbReference>
<dbReference type="GO" id="GO:0016491">
    <property type="term" value="F:oxidoreductase activity"/>
    <property type="evidence" value="ECO:0007669"/>
    <property type="project" value="UniProtKB-KW"/>
</dbReference>
<dbReference type="PRINTS" id="PR00081">
    <property type="entry name" value="GDHRDH"/>
</dbReference>
<keyword evidence="2" id="KW-0560">Oxidoreductase</keyword>
<protein>
    <submittedName>
        <fullName evidence="3">Short chain dehydrogenase family protein</fullName>
    </submittedName>
</protein>
<sequence>MADPLDRYKEFYVEIHGPGDQRPTALKIIDDEGLVNKWTDKVVLVTGGTSAVGLETARALHATGAHIYITARDTKKADAAVEHILKNSVGKGPVDVIYMDMTSLDSVKKAAADFLAKSDKLNVLVCNAGIMGTPKLQTADGFEMQFGVNHLAHFTLTALLLPALLRSSTPAFNSRVVAVSSSSHRYSSVHLDDVNLTASYDPYLAYGQSKTANIWMALRLERLYGGRGVHALSLHPGGIWSGLQKYADPVLVEQWKEDQETMVLMMTPEQGAATSVWAAAAAAWEGKGGKYLTNCSVAPPAESMTSALEVGYAPHAYDEEGAAKLWELSEKLTGVSAPE</sequence>
<comment type="caution">
    <text evidence="3">The sequence shown here is derived from an EMBL/GenBank/DDBJ whole genome shotgun (WGS) entry which is preliminary data.</text>
</comment>
<accession>A0AA38S2I3</accession>
<evidence type="ECO:0000313" key="3">
    <source>
        <dbReference type="EMBL" id="KAJ9157657.1"/>
    </source>
</evidence>
<keyword evidence="4" id="KW-1185">Reference proteome</keyword>
<dbReference type="InterPro" id="IPR036291">
    <property type="entry name" value="NAD(P)-bd_dom_sf"/>
</dbReference>
<proteinExistence type="inferred from homology"/>
<dbReference type="SUPFAM" id="SSF51735">
    <property type="entry name" value="NAD(P)-binding Rossmann-fold domains"/>
    <property type="match status" value="1"/>
</dbReference>
<evidence type="ECO:0000256" key="2">
    <source>
        <dbReference type="ARBA" id="ARBA00023002"/>
    </source>
</evidence>
<reference evidence="3" key="1">
    <citation type="submission" date="2022-07" db="EMBL/GenBank/DDBJ databases">
        <title>Fungi with potential for degradation of polypropylene.</title>
        <authorList>
            <person name="Gostincar C."/>
        </authorList>
    </citation>
    <scope>NUCLEOTIDE SEQUENCE</scope>
    <source>
        <strain evidence="3">EXF-13308</strain>
    </source>
</reference>
<comment type="similarity">
    <text evidence="1">Belongs to the short-chain dehydrogenases/reductases (SDR) family.</text>
</comment>
<dbReference type="Pfam" id="PF00106">
    <property type="entry name" value="adh_short"/>
    <property type="match status" value="1"/>
</dbReference>
<name>A0AA38S2I3_9PEZI</name>
<evidence type="ECO:0000313" key="4">
    <source>
        <dbReference type="Proteomes" id="UP001174694"/>
    </source>
</evidence>
<dbReference type="PANTHER" id="PTHR24320">
    <property type="entry name" value="RETINOL DEHYDROGENASE"/>
    <property type="match status" value="1"/>
</dbReference>
<organism evidence="3 4">
    <name type="scientific">Pleurostoma richardsiae</name>
    <dbReference type="NCBI Taxonomy" id="41990"/>
    <lineage>
        <taxon>Eukaryota</taxon>
        <taxon>Fungi</taxon>
        <taxon>Dikarya</taxon>
        <taxon>Ascomycota</taxon>
        <taxon>Pezizomycotina</taxon>
        <taxon>Sordariomycetes</taxon>
        <taxon>Sordariomycetidae</taxon>
        <taxon>Calosphaeriales</taxon>
        <taxon>Pleurostomataceae</taxon>
        <taxon>Pleurostoma</taxon>
    </lineage>
</organism>
<dbReference type="Gene3D" id="3.40.50.720">
    <property type="entry name" value="NAD(P)-binding Rossmann-like Domain"/>
    <property type="match status" value="1"/>
</dbReference>
<dbReference type="AlphaFoldDB" id="A0AA38S2I3"/>
<dbReference type="InterPro" id="IPR002347">
    <property type="entry name" value="SDR_fam"/>
</dbReference>
<dbReference type="PANTHER" id="PTHR24320:SF272">
    <property type="entry name" value="NAD(P)-BINDING ROSSMANN-FOLD SUPERFAMILY PROTEIN"/>
    <property type="match status" value="1"/>
</dbReference>
<dbReference type="EMBL" id="JANBVO010000001">
    <property type="protein sequence ID" value="KAJ9157657.1"/>
    <property type="molecule type" value="Genomic_DNA"/>
</dbReference>
<gene>
    <name evidence="3" type="ORF">NKR23_g331</name>
</gene>
<evidence type="ECO:0000256" key="1">
    <source>
        <dbReference type="ARBA" id="ARBA00006484"/>
    </source>
</evidence>